<gene>
    <name evidence="2" type="ORF">HCJ92_20225</name>
</gene>
<evidence type="ECO:0008006" key="4">
    <source>
        <dbReference type="Google" id="ProtNLM"/>
    </source>
</evidence>
<feature type="compositionally biased region" description="Basic and acidic residues" evidence="1">
    <location>
        <begin position="75"/>
        <end position="87"/>
    </location>
</feature>
<comment type="caution">
    <text evidence="2">The sequence shown here is derived from an EMBL/GenBank/DDBJ whole genome shotgun (WGS) entry which is preliminary data.</text>
</comment>
<dbReference type="Proteomes" id="UP000746503">
    <property type="component" value="Unassembled WGS sequence"/>
</dbReference>
<proteinExistence type="predicted"/>
<organism evidence="2 3">
    <name type="scientific">Streptomyces spiramenti</name>
    <dbReference type="NCBI Taxonomy" id="2720606"/>
    <lineage>
        <taxon>Bacteria</taxon>
        <taxon>Bacillati</taxon>
        <taxon>Actinomycetota</taxon>
        <taxon>Actinomycetes</taxon>
        <taxon>Kitasatosporales</taxon>
        <taxon>Streptomycetaceae</taxon>
        <taxon>Streptomyces</taxon>
    </lineage>
</organism>
<evidence type="ECO:0000313" key="2">
    <source>
        <dbReference type="EMBL" id="NJP68555.1"/>
    </source>
</evidence>
<dbReference type="RefSeq" id="WP_167935046.1">
    <property type="nucleotide sequence ID" value="NZ_JAAVJB010000233.1"/>
</dbReference>
<feature type="non-terminal residue" evidence="2">
    <location>
        <position position="1"/>
    </location>
</feature>
<accession>A0ABX1AW67</accession>
<evidence type="ECO:0000313" key="3">
    <source>
        <dbReference type="Proteomes" id="UP000746503"/>
    </source>
</evidence>
<dbReference type="EMBL" id="JAAVJB010000233">
    <property type="protein sequence ID" value="NJP68555.1"/>
    <property type="molecule type" value="Genomic_DNA"/>
</dbReference>
<protein>
    <recommendedName>
        <fullName evidence="4">Cobalamin biosynthesis protein</fullName>
    </recommendedName>
</protein>
<sequence>AGATLAVRPAAYYGLGGPDVAASRRDAVEAVVADLAKGGGAALVCSGLLLAGAWWLRRAVCHGRPRAGRGVGDAGRPDPAVRETPQR</sequence>
<keyword evidence="3" id="KW-1185">Reference proteome</keyword>
<evidence type="ECO:0000256" key="1">
    <source>
        <dbReference type="SAM" id="MobiDB-lite"/>
    </source>
</evidence>
<name>A0ABX1AW67_9ACTN</name>
<reference evidence="2 3" key="1">
    <citation type="submission" date="2020-03" db="EMBL/GenBank/DDBJ databases">
        <title>Draft genome of Streptomyces sp. ventii, isolated from the Axial Seamount in the Pacific Ocean, and resequencing of the two type strains Streptomyces lonarensis strain NCL 716 and Streptomyces bohaiensis strain 11A07.</title>
        <authorList>
            <person name="Loughran R.M."/>
            <person name="Pfannmuller K.M."/>
            <person name="Wasson B.J."/>
            <person name="Deadmond M.C."/>
            <person name="Paddock B.E."/>
            <person name="Koyack M.J."/>
            <person name="Gallegos D.A."/>
            <person name="Mitchell E.A."/>
            <person name="Ushijima B."/>
            <person name="Saw J.H."/>
            <person name="Mcphail K.L."/>
            <person name="Videau P."/>
        </authorList>
    </citation>
    <scope>NUCLEOTIDE SEQUENCE [LARGE SCALE GENOMIC DNA]</scope>
    <source>
        <strain evidence="3">5675061</strain>
    </source>
</reference>
<feature type="region of interest" description="Disordered" evidence="1">
    <location>
        <begin position="65"/>
        <end position="87"/>
    </location>
</feature>